<evidence type="ECO:0000313" key="2">
    <source>
        <dbReference type="EMBL" id="GMT15689.1"/>
    </source>
</evidence>
<reference evidence="3" key="1">
    <citation type="submission" date="2023-10" db="EMBL/GenBank/DDBJ databases">
        <title>Genome assembly of Pristionchus species.</title>
        <authorList>
            <person name="Yoshida K."/>
            <person name="Sommer R.J."/>
        </authorList>
    </citation>
    <scope>NUCLEOTIDE SEQUENCE</scope>
    <source>
        <strain evidence="3">RS5133</strain>
    </source>
</reference>
<organism evidence="3 4">
    <name type="scientific">Pristionchus fissidentatus</name>
    <dbReference type="NCBI Taxonomy" id="1538716"/>
    <lineage>
        <taxon>Eukaryota</taxon>
        <taxon>Metazoa</taxon>
        <taxon>Ecdysozoa</taxon>
        <taxon>Nematoda</taxon>
        <taxon>Chromadorea</taxon>
        <taxon>Rhabditida</taxon>
        <taxon>Rhabditina</taxon>
        <taxon>Diplogasteromorpha</taxon>
        <taxon>Diplogasteroidea</taxon>
        <taxon>Neodiplogasteridae</taxon>
        <taxon>Pristionchus</taxon>
    </lineage>
</organism>
<name>A0AAV5WZ79_9BILA</name>
<feature type="non-terminal residue" evidence="3">
    <location>
        <position position="1"/>
    </location>
</feature>
<keyword evidence="1" id="KW-0472">Membrane</keyword>
<dbReference type="EMBL" id="BTSY01000124">
    <property type="protein sequence ID" value="GMT37406.1"/>
    <property type="molecule type" value="Genomic_DNA"/>
</dbReference>
<keyword evidence="1" id="KW-1133">Transmembrane helix</keyword>
<proteinExistence type="predicted"/>
<feature type="transmembrane region" description="Helical" evidence="1">
    <location>
        <begin position="12"/>
        <end position="38"/>
    </location>
</feature>
<gene>
    <name evidence="3" type="ORF">PFISCL1PPCAC_28703</name>
    <name evidence="2" type="ORF">PFISCL1PPCAC_6986</name>
</gene>
<comment type="caution">
    <text evidence="3">The sequence shown here is derived from an EMBL/GenBank/DDBJ whole genome shotgun (WGS) entry which is preliminary data.</text>
</comment>
<accession>A0AAV5WZ79</accession>
<dbReference type="EMBL" id="BTSY01000002">
    <property type="protein sequence ID" value="GMT15689.1"/>
    <property type="molecule type" value="Genomic_DNA"/>
</dbReference>
<protein>
    <submittedName>
        <fullName evidence="3">Uncharacterized protein</fullName>
    </submittedName>
</protein>
<evidence type="ECO:0000313" key="3">
    <source>
        <dbReference type="EMBL" id="GMT37406.1"/>
    </source>
</evidence>
<evidence type="ECO:0000313" key="4">
    <source>
        <dbReference type="Proteomes" id="UP001432322"/>
    </source>
</evidence>
<keyword evidence="1" id="KW-0812">Transmembrane</keyword>
<dbReference type="AlphaFoldDB" id="A0AAV5WZ79"/>
<sequence>HHWIQDQVVRIVWLFGLNLWIIAVMLTLLVVLVFSSFVPEVNSLKCMHNATVSDIFYEDHGFSTGSADFLIPIGILNCNPGLDRCVVFHQMLVTDYMNLDVATKDPDYTNHIKNHNYKVSGRACMSESDCNKIKAQKADICIRSVGGQSCYCTTGACNGIDKLSLLIPLISILVYFLSN</sequence>
<dbReference type="Proteomes" id="UP001432322">
    <property type="component" value="Unassembled WGS sequence"/>
</dbReference>
<keyword evidence="4" id="KW-1185">Reference proteome</keyword>
<evidence type="ECO:0000256" key="1">
    <source>
        <dbReference type="SAM" id="Phobius"/>
    </source>
</evidence>